<name>A0ABV8U6H2_9PROT</name>
<dbReference type="RefSeq" id="WP_156431976.1">
    <property type="nucleotide sequence ID" value="NZ_JBHSCR010000001.1"/>
</dbReference>
<evidence type="ECO:0000313" key="4">
    <source>
        <dbReference type="Proteomes" id="UP001595776"/>
    </source>
</evidence>
<keyword evidence="4" id="KW-1185">Reference proteome</keyword>
<feature type="region of interest" description="Disordered" evidence="1">
    <location>
        <begin position="1"/>
        <end position="81"/>
    </location>
</feature>
<comment type="caution">
    <text evidence="3">The sequence shown here is derived from an EMBL/GenBank/DDBJ whole genome shotgun (WGS) entry which is preliminary data.</text>
</comment>
<dbReference type="InterPro" id="IPR010985">
    <property type="entry name" value="Ribbon_hlx_hlx"/>
</dbReference>
<accession>A0ABV8U6H2</accession>
<dbReference type="Pfam" id="PF20605">
    <property type="entry name" value="Antitox_RHH"/>
    <property type="match status" value="1"/>
</dbReference>
<gene>
    <name evidence="3" type="ORF">ACFO5Q_02905</name>
</gene>
<dbReference type="EMBL" id="JBHSCR010000001">
    <property type="protein sequence ID" value="MFC4346794.1"/>
    <property type="molecule type" value="Genomic_DNA"/>
</dbReference>
<evidence type="ECO:0000313" key="3">
    <source>
        <dbReference type="EMBL" id="MFC4346794.1"/>
    </source>
</evidence>
<feature type="domain" description="Antitoxin-like ribbon-helix-helix" evidence="2">
    <location>
        <begin position="126"/>
        <end position="156"/>
    </location>
</feature>
<proteinExistence type="predicted"/>
<organism evidence="3 4">
    <name type="scientific">Kordiimonas lipolytica</name>
    <dbReference type="NCBI Taxonomy" id="1662421"/>
    <lineage>
        <taxon>Bacteria</taxon>
        <taxon>Pseudomonadati</taxon>
        <taxon>Pseudomonadota</taxon>
        <taxon>Alphaproteobacteria</taxon>
        <taxon>Kordiimonadales</taxon>
        <taxon>Kordiimonadaceae</taxon>
        <taxon>Kordiimonas</taxon>
    </lineage>
</organism>
<protein>
    <submittedName>
        <fullName evidence="3">Ribbon-helix-helix domain-containing protein</fullName>
    </submittedName>
</protein>
<dbReference type="Proteomes" id="UP001595776">
    <property type="component" value="Unassembled WGS sequence"/>
</dbReference>
<dbReference type="InterPro" id="IPR046765">
    <property type="entry name" value="Antitox_RHH"/>
</dbReference>
<sequence>MTMASLTASLLARKGHAQPSASARDIFAPDMPAEKGWQSPARKKPTALENTPSLKAKPEAVNEPICSAPPHKAPEQTPPRPLLAPVEARHTLMAQTDGVVRTSKATKVKTACDTRKHKTLRLNEDMDMQLRLLAARKGTSQQALMEEAIRDLLKSETRGNSCICGSKK</sequence>
<evidence type="ECO:0000259" key="2">
    <source>
        <dbReference type="Pfam" id="PF20605"/>
    </source>
</evidence>
<dbReference type="SUPFAM" id="SSF47598">
    <property type="entry name" value="Ribbon-helix-helix"/>
    <property type="match status" value="1"/>
</dbReference>
<evidence type="ECO:0000256" key="1">
    <source>
        <dbReference type="SAM" id="MobiDB-lite"/>
    </source>
</evidence>
<reference evidence="4" key="1">
    <citation type="journal article" date="2019" name="Int. J. Syst. Evol. Microbiol.">
        <title>The Global Catalogue of Microorganisms (GCM) 10K type strain sequencing project: providing services to taxonomists for standard genome sequencing and annotation.</title>
        <authorList>
            <consortium name="The Broad Institute Genomics Platform"/>
            <consortium name="The Broad Institute Genome Sequencing Center for Infectious Disease"/>
            <person name="Wu L."/>
            <person name="Ma J."/>
        </authorList>
    </citation>
    <scope>NUCLEOTIDE SEQUENCE [LARGE SCALE GENOMIC DNA]</scope>
    <source>
        <strain evidence="4">CGMCC 1.15304</strain>
    </source>
</reference>